<proteinExistence type="predicted"/>
<dbReference type="Proteomes" id="UP000719412">
    <property type="component" value="Unassembled WGS sequence"/>
</dbReference>
<keyword evidence="3" id="KW-0433">Leucine-rich repeat</keyword>
<evidence type="ECO:0000256" key="2">
    <source>
        <dbReference type="ARBA" id="ARBA00022490"/>
    </source>
</evidence>
<dbReference type="FunFam" id="3.10.110.10:FF:000006">
    <property type="entry name" value="Ubiquitin-conjugating enzyme E2 Q2"/>
    <property type="match status" value="1"/>
</dbReference>
<evidence type="ECO:0000256" key="4">
    <source>
        <dbReference type="ARBA" id="ARBA00022679"/>
    </source>
</evidence>
<feature type="compositionally biased region" description="Basic and acidic residues" evidence="10">
    <location>
        <begin position="377"/>
        <end position="392"/>
    </location>
</feature>
<evidence type="ECO:0000256" key="5">
    <source>
        <dbReference type="ARBA" id="ARBA00022737"/>
    </source>
</evidence>
<reference evidence="12" key="2">
    <citation type="submission" date="2021-08" db="EMBL/GenBank/DDBJ databases">
        <authorList>
            <person name="Eriksson T."/>
        </authorList>
    </citation>
    <scope>NUCLEOTIDE SEQUENCE</scope>
    <source>
        <strain evidence="12">Stoneville</strain>
        <tissue evidence="12">Whole head</tissue>
    </source>
</reference>
<accession>A0A8J6HA69</accession>
<evidence type="ECO:0000256" key="3">
    <source>
        <dbReference type="ARBA" id="ARBA00022614"/>
    </source>
</evidence>
<evidence type="ECO:0000313" key="13">
    <source>
        <dbReference type="Proteomes" id="UP000719412"/>
    </source>
</evidence>
<feature type="region of interest" description="Disordered" evidence="10">
    <location>
        <begin position="110"/>
        <end position="174"/>
    </location>
</feature>
<protein>
    <recommendedName>
        <fullName evidence="11">UBC core domain-containing protein</fullName>
    </recommendedName>
</protein>
<dbReference type="InterPro" id="IPR000608">
    <property type="entry name" value="UBC"/>
</dbReference>
<evidence type="ECO:0000313" key="12">
    <source>
        <dbReference type="EMBL" id="KAH0810672.1"/>
    </source>
</evidence>
<dbReference type="SUPFAM" id="SSF52058">
    <property type="entry name" value="L domain-like"/>
    <property type="match status" value="1"/>
</dbReference>
<keyword evidence="7" id="KW-0833">Ubl conjugation pathway</keyword>
<evidence type="ECO:0000256" key="7">
    <source>
        <dbReference type="ARBA" id="ARBA00022786"/>
    </source>
</evidence>
<dbReference type="SMART" id="SM00212">
    <property type="entry name" value="UBCc"/>
    <property type="match status" value="1"/>
</dbReference>
<evidence type="ECO:0000256" key="8">
    <source>
        <dbReference type="ARBA" id="ARBA00022840"/>
    </source>
</evidence>
<keyword evidence="8" id="KW-0067">ATP-binding</keyword>
<evidence type="ECO:0000256" key="6">
    <source>
        <dbReference type="ARBA" id="ARBA00022741"/>
    </source>
</evidence>
<dbReference type="InterPro" id="IPR016135">
    <property type="entry name" value="UBQ-conjugating_enzyme/RWD"/>
</dbReference>
<dbReference type="GO" id="GO:0004842">
    <property type="term" value="F:ubiquitin-protein transferase activity"/>
    <property type="evidence" value="ECO:0007669"/>
    <property type="project" value="UniProtKB-ARBA"/>
</dbReference>
<dbReference type="PRINTS" id="PR00019">
    <property type="entry name" value="LEURICHRPT"/>
</dbReference>
<keyword evidence="4" id="KW-0808">Transferase</keyword>
<keyword evidence="2" id="KW-0963">Cytoplasm</keyword>
<evidence type="ECO:0000256" key="10">
    <source>
        <dbReference type="SAM" id="MobiDB-lite"/>
    </source>
</evidence>
<dbReference type="GO" id="GO:0005737">
    <property type="term" value="C:cytoplasm"/>
    <property type="evidence" value="ECO:0007669"/>
    <property type="project" value="UniProtKB-SubCell"/>
</dbReference>
<dbReference type="Pfam" id="PF00179">
    <property type="entry name" value="UQ_con"/>
    <property type="match status" value="1"/>
</dbReference>
<feature type="compositionally biased region" description="Acidic residues" evidence="10">
    <location>
        <begin position="132"/>
        <end position="166"/>
    </location>
</feature>
<dbReference type="PANTHER" id="PTHR48051:SF45">
    <property type="entry name" value="LEUCINE-RICH REPEAT PROTEIN SHOC-2-LIKE"/>
    <property type="match status" value="1"/>
</dbReference>
<comment type="caution">
    <text evidence="12">The sequence shown here is derived from an EMBL/GenBank/DDBJ whole genome shotgun (WGS) entry which is preliminary data.</text>
</comment>
<keyword evidence="6" id="KW-0547">Nucleotide-binding</keyword>
<dbReference type="SUPFAM" id="SSF54495">
    <property type="entry name" value="UBC-like"/>
    <property type="match status" value="1"/>
</dbReference>
<dbReference type="PANTHER" id="PTHR48051">
    <property type="match status" value="1"/>
</dbReference>
<dbReference type="PROSITE" id="PS51450">
    <property type="entry name" value="LRR"/>
    <property type="match status" value="1"/>
</dbReference>
<name>A0A8J6HA69_TENMO</name>
<keyword evidence="5" id="KW-0677">Repeat</keyword>
<dbReference type="Pfam" id="PF13855">
    <property type="entry name" value="LRR_8"/>
    <property type="match status" value="1"/>
</dbReference>
<gene>
    <name evidence="12" type="ORF">GEV33_012120</name>
</gene>
<dbReference type="EMBL" id="JABDTM020027343">
    <property type="protein sequence ID" value="KAH0810672.1"/>
    <property type="molecule type" value="Genomic_DNA"/>
</dbReference>
<evidence type="ECO:0000259" key="11">
    <source>
        <dbReference type="PROSITE" id="PS50127"/>
    </source>
</evidence>
<dbReference type="CDD" id="cd23802">
    <property type="entry name" value="UBCc_UBE2Q"/>
    <property type="match status" value="1"/>
</dbReference>
<evidence type="ECO:0000256" key="1">
    <source>
        <dbReference type="ARBA" id="ARBA00004496"/>
    </source>
</evidence>
<dbReference type="GO" id="GO:0005524">
    <property type="term" value="F:ATP binding"/>
    <property type="evidence" value="ECO:0007669"/>
    <property type="project" value="UniProtKB-KW"/>
</dbReference>
<dbReference type="Gene3D" id="3.80.10.10">
    <property type="entry name" value="Ribonuclease Inhibitor"/>
    <property type="match status" value="1"/>
</dbReference>
<dbReference type="PROSITE" id="PS50127">
    <property type="entry name" value="UBC_2"/>
    <property type="match status" value="1"/>
</dbReference>
<feature type="domain" description="UBC core" evidence="11">
    <location>
        <begin position="205"/>
        <end position="373"/>
    </location>
</feature>
<dbReference type="InterPro" id="IPR032675">
    <property type="entry name" value="LRR_dom_sf"/>
</dbReference>
<dbReference type="InterPro" id="IPR003591">
    <property type="entry name" value="Leu-rich_rpt_typical-subtyp"/>
</dbReference>
<keyword evidence="13" id="KW-1185">Reference proteome</keyword>
<reference evidence="12" key="1">
    <citation type="journal article" date="2020" name="J Insects Food Feed">
        <title>The yellow mealworm (Tenebrio molitor) genome: a resource for the emerging insects as food and feed industry.</title>
        <authorList>
            <person name="Eriksson T."/>
            <person name="Andere A."/>
            <person name="Kelstrup H."/>
            <person name="Emery V."/>
            <person name="Picard C."/>
        </authorList>
    </citation>
    <scope>NUCLEOTIDE SEQUENCE</scope>
    <source>
        <strain evidence="12">Stoneville</strain>
        <tissue evidence="12">Whole head</tissue>
    </source>
</reference>
<keyword evidence="9" id="KW-0832">Ubl conjugation</keyword>
<dbReference type="AlphaFoldDB" id="A0A8J6HA69"/>
<evidence type="ECO:0000256" key="9">
    <source>
        <dbReference type="ARBA" id="ARBA00022843"/>
    </source>
</evidence>
<dbReference type="Gene3D" id="3.10.110.10">
    <property type="entry name" value="Ubiquitin Conjugating Enzyme"/>
    <property type="match status" value="1"/>
</dbReference>
<sequence>MACLNTLKQEIRTLEGFFSKNHERFQILSASVDELSCRFIGKNGKKYEIHANITETYPSVPPVWFADSEETSITNAVQILSNTEGLDNHVLHQVLILLRELCRLHAVPEPPDLDRLHIPDPQTTNRISNGDELMEDEGLDSEAEGDIADSDAEEDSDADEDLAMEMEDSRPKADEMGVEHLATLERLRQNQRQEYLKGSVSGSVQATDRLMKELRDIYRSESFKNKMYQIELVNESLYEWNIRLMAVDPDSPLSHDLQMLKEKEGKDAILLNMLFKDTYPFEPPFVRVVYPVISGGYVLVGGAICMELLTKQGWSSAYTVEAVIMQISATLVKGKARIQFGTPKVCSQGQYSLARAQQSFKSLVQIHEKNGWFTPPKEDGYIMPRNPKDSKYENNGSNRRTHTYMSAEDQAAALYLKNNSLQRLPPDICQLVNLRNLDLSSNKLRSLPAELGELIQLRELQLSHNQLRILPYELGKLFNLMVLGLIGNPLSKDIMNIYAEPNGTQKLLTFMLDNLQDPPREGQSRDFLPSTRIAEMVACEFVLITAMDLGPISNCREKLLFEIFVYRTTATVPRNISKIQPSNLECLTPKEPPSPSTVIVTVDTVARAKEVPPFEIFLKKDFSFRRVEDRWHPSSESDNYRASNRRWSVIVFGNRWRVVLFFEDGKVNC</sequence>
<dbReference type="InterPro" id="IPR001611">
    <property type="entry name" value="Leu-rich_rpt"/>
</dbReference>
<dbReference type="InterPro" id="IPR050216">
    <property type="entry name" value="LRR_domain-containing"/>
</dbReference>
<organism evidence="12 13">
    <name type="scientific">Tenebrio molitor</name>
    <name type="common">Yellow mealworm beetle</name>
    <dbReference type="NCBI Taxonomy" id="7067"/>
    <lineage>
        <taxon>Eukaryota</taxon>
        <taxon>Metazoa</taxon>
        <taxon>Ecdysozoa</taxon>
        <taxon>Arthropoda</taxon>
        <taxon>Hexapoda</taxon>
        <taxon>Insecta</taxon>
        <taxon>Pterygota</taxon>
        <taxon>Neoptera</taxon>
        <taxon>Endopterygota</taxon>
        <taxon>Coleoptera</taxon>
        <taxon>Polyphaga</taxon>
        <taxon>Cucujiformia</taxon>
        <taxon>Tenebrionidae</taxon>
        <taxon>Tenebrio</taxon>
    </lineage>
</organism>
<dbReference type="SMART" id="SM00369">
    <property type="entry name" value="LRR_TYP"/>
    <property type="match status" value="2"/>
</dbReference>
<comment type="subcellular location">
    <subcellularLocation>
        <location evidence="1">Cytoplasm</location>
    </subcellularLocation>
</comment>
<feature type="region of interest" description="Disordered" evidence="10">
    <location>
        <begin position="377"/>
        <end position="400"/>
    </location>
</feature>